<protein>
    <submittedName>
        <fullName evidence="2">Uncharacterized protein</fullName>
    </submittedName>
</protein>
<dbReference type="Proteomes" id="UP001205919">
    <property type="component" value="Unassembled WGS sequence"/>
</dbReference>
<name>A0AAW5K4T0_9BACT</name>
<feature type="compositionally biased region" description="Polar residues" evidence="1">
    <location>
        <begin position="44"/>
        <end position="54"/>
    </location>
</feature>
<proteinExistence type="predicted"/>
<comment type="caution">
    <text evidence="2">The sequence shown here is derived from an EMBL/GenBank/DDBJ whole genome shotgun (WGS) entry which is preliminary data.</text>
</comment>
<gene>
    <name evidence="2" type="ORF">NE630_14600</name>
</gene>
<evidence type="ECO:0000313" key="2">
    <source>
        <dbReference type="EMBL" id="MCQ4815666.1"/>
    </source>
</evidence>
<organism evidence="2 3">
    <name type="scientific">Cloacibacillus evryensis</name>
    <dbReference type="NCBI Taxonomy" id="508460"/>
    <lineage>
        <taxon>Bacteria</taxon>
        <taxon>Thermotogati</taxon>
        <taxon>Synergistota</taxon>
        <taxon>Synergistia</taxon>
        <taxon>Synergistales</taxon>
        <taxon>Synergistaceae</taxon>
        <taxon>Cloacibacillus</taxon>
    </lineage>
</organism>
<evidence type="ECO:0000313" key="3">
    <source>
        <dbReference type="Proteomes" id="UP001205919"/>
    </source>
</evidence>
<evidence type="ECO:0000256" key="1">
    <source>
        <dbReference type="SAM" id="MobiDB-lite"/>
    </source>
</evidence>
<feature type="region of interest" description="Disordered" evidence="1">
    <location>
        <begin position="1"/>
        <end position="54"/>
    </location>
</feature>
<reference evidence="2 3" key="1">
    <citation type="submission" date="2022-06" db="EMBL/GenBank/DDBJ databases">
        <title>Isolation of gut microbiota from human fecal samples.</title>
        <authorList>
            <person name="Pamer E.G."/>
            <person name="Barat B."/>
            <person name="Waligurski E."/>
            <person name="Medina S."/>
            <person name="Paddock L."/>
            <person name="Mostad J."/>
        </authorList>
    </citation>
    <scope>NUCLEOTIDE SEQUENCE [LARGE SCALE GENOMIC DNA]</scope>
    <source>
        <strain evidence="2 3">DFI.9.90</strain>
    </source>
</reference>
<keyword evidence="3" id="KW-1185">Reference proteome</keyword>
<accession>A0AAW5K4T0</accession>
<dbReference type="RefSeq" id="WP_256182389.1">
    <property type="nucleotide sequence ID" value="NZ_JANFYT010000049.1"/>
</dbReference>
<dbReference type="EMBL" id="JANFYT010000049">
    <property type="protein sequence ID" value="MCQ4815666.1"/>
    <property type="molecule type" value="Genomic_DNA"/>
</dbReference>
<sequence length="54" mass="5802">MKKSTSVLSMTDMIGTHGVRPVTPPAPKPTDKTTTTITEDKQASKQASKQALLF</sequence>
<dbReference type="AlphaFoldDB" id="A0AAW5K4T0"/>